<comment type="caution">
    <text evidence="1">The sequence shown here is derived from an EMBL/GenBank/DDBJ whole genome shotgun (WGS) entry which is preliminary data.</text>
</comment>
<evidence type="ECO:0000313" key="1">
    <source>
        <dbReference type="EMBL" id="RUO95818.1"/>
    </source>
</evidence>
<dbReference type="SUPFAM" id="SSF47769">
    <property type="entry name" value="SAM/Pointed domain"/>
    <property type="match status" value="1"/>
</dbReference>
<reference evidence="1 2" key="1">
    <citation type="journal article" date="2018" name="New Phytol.">
        <title>Phylogenomics of Endogonaceae and evolution of mycorrhizas within Mucoromycota.</title>
        <authorList>
            <person name="Chang Y."/>
            <person name="Desiro A."/>
            <person name="Na H."/>
            <person name="Sandor L."/>
            <person name="Lipzen A."/>
            <person name="Clum A."/>
            <person name="Barry K."/>
            <person name="Grigoriev I.V."/>
            <person name="Martin F.M."/>
            <person name="Stajich J.E."/>
            <person name="Smith M.E."/>
            <person name="Bonito G."/>
            <person name="Spatafora J.W."/>
        </authorList>
    </citation>
    <scope>NUCLEOTIDE SEQUENCE [LARGE SCALE GENOMIC DNA]</scope>
    <source>
        <strain evidence="1 2">GMNB39</strain>
    </source>
</reference>
<protein>
    <recommendedName>
        <fullName evidence="3">SAM domain-containing protein</fullName>
    </recommendedName>
</protein>
<gene>
    <name evidence="1" type="ORF">BC936DRAFT_143166</name>
</gene>
<sequence>MCTDDIFEMLDSQLLVLVNASLDLLERFLVTSLALVVALRGIVTSSKPKDKEKAKEMSHAPATLPEDEAELFATDCTQASASSSTLGRFSTAAQLPPATDIEKWDTKKIVQHLQDKFPGELLQEDFDILVAQRIGGHSFLRLTKDDLMADGMKRGPATVIAGYVEELK</sequence>
<dbReference type="OrthoDB" id="2449165at2759"/>
<keyword evidence="2" id="KW-1185">Reference proteome</keyword>
<dbReference type="EMBL" id="RBNI01025560">
    <property type="protein sequence ID" value="RUO95818.1"/>
    <property type="molecule type" value="Genomic_DNA"/>
</dbReference>
<name>A0A432ZZD2_9FUNG</name>
<dbReference type="InterPro" id="IPR013761">
    <property type="entry name" value="SAM/pointed_sf"/>
</dbReference>
<evidence type="ECO:0000313" key="2">
    <source>
        <dbReference type="Proteomes" id="UP000268093"/>
    </source>
</evidence>
<evidence type="ECO:0008006" key="3">
    <source>
        <dbReference type="Google" id="ProtNLM"/>
    </source>
</evidence>
<dbReference type="Gene3D" id="1.10.150.50">
    <property type="entry name" value="Transcription Factor, Ets-1"/>
    <property type="match status" value="1"/>
</dbReference>
<feature type="non-terminal residue" evidence="1">
    <location>
        <position position="168"/>
    </location>
</feature>
<dbReference type="Proteomes" id="UP000268093">
    <property type="component" value="Unassembled WGS sequence"/>
</dbReference>
<proteinExistence type="predicted"/>
<accession>A0A432ZZD2</accession>
<organism evidence="1 2">
    <name type="scientific">Jimgerdemannia flammicorona</name>
    <dbReference type="NCBI Taxonomy" id="994334"/>
    <lineage>
        <taxon>Eukaryota</taxon>
        <taxon>Fungi</taxon>
        <taxon>Fungi incertae sedis</taxon>
        <taxon>Mucoromycota</taxon>
        <taxon>Mucoromycotina</taxon>
        <taxon>Endogonomycetes</taxon>
        <taxon>Endogonales</taxon>
        <taxon>Endogonaceae</taxon>
        <taxon>Jimgerdemannia</taxon>
    </lineage>
</organism>
<dbReference type="AlphaFoldDB" id="A0A432ZZD2"/>